<dbReference type="FunFam" id="3.30.160.60:FF:001480">
    <property type="entry name" value="Si:cabz01071911.3"/>
    <property type="match status" value="1"/>
</dbReference>
<feature type="domain" description="C2H2-type" evidence="13">
    <location>
        <begin position="456"/>
        <end position="483"/>
    </location>
</feature>
<keyword evidence="5" id="KW-0677">Repeat</keyword>
<feature type="domain" description="C2H2-type" evidence="13">
    <location>
        <begin position="372"/>
        <end position="399"/>
    </location>
</feature>
<dbReference type="GO" id="GO:0008270">
    <property type="term" value="F:zinc ion binding"/>
    <property type="evidence" value="ECO:0007669"/>
    <property type="project" value="UniProtKB-KW"/>
</dbReference>
<keyword evidence="9" id="KW-0238">DNA-binding</keyword>
<dbReference type="FunFam" id="3.30.160.60:FF:000017">
    <property type="entry name" value="zinc finger protein 62 homolog"/>
    <property type="match status" value="1"/>
</dbReference>
<accession>A0A8C5PT93</accession>
<dbReference type="PANTHER" id="PTHR24377">
    <property type="entry name" value="IP01015P-RELATED"/>
    <property type="match status" value="1"/>
</dbReference>
<organism evidence="14 15">
    <name type="scientific">Leptobrachium leishanense</name>
    <name type="common">Leishan spiny toad</name>
    <dbReference type="NCBI Taxonomy" id="445787"/>
    <lineage>
        <taxon>Eukaryota</taxon>
        <taxon>Metazoa</taxon>
        <taxon>Chordata</taxon>
        <taxon>Craniata</taxon>
        <taxon>Vertebrata</taxon>
        <taxon>Euteleostomi</taxon>
        <taxon>Amphibia</taxon>
        <taxon>Batrachia</taxon>
        <taxon>Anura</taxon>
        <taxon>Pelobatoidea</taxon>
        <taxon>Megophryidae</taxon>
        <taxon>Leptobrachium</taxon>
    </lineage>
</organism>
<feature type="domain" description="C2H2-type" evidence="13">
    <location>
        <begin position="400"/>
        <end position="427"/>
    </location>
</feature>
<feature type="domain" description="C2H2-type" evidence="13">
    <location>
        <begin position="428"/>
        <end position="455"/>
    </location>
</feature>
<reference evidence="14" key="1">
    <citation type="submission" date="2025-08" db="UniProtKB">
        <authorList>
            <consortium name="Ensembl"/>
        </authorList>
    </citation>
    <scope>IDENTIFICATION</scope>
</reference>
<sequence length="726" mass="80935">MDITTSKRTEIIALKQNQASMSVRDIACAVGVGKSSVSRILRAQNDPAVLSSKRLGRCGRKRKSSPSTGINLEGAASTMRNKRKMVMGEKIVNHALEIIYLLTGEDSLWQHLARVSIKSKDYLRKNALIVKHAQGIISLVTGEIPAKCDDVAVYFSLEECEYMQRHKEQFQDVAMEKDQITGTLTITMQSPESPEYCVDDPIEISEIQETLHDGPHPAALDHPIVIIDEDVPGIPEAADPVHTQSPVDVHNQDVYTNADAAGVSPESGSAGMELLEQSQPLAFPVDAMVDVDACTSQMFSLDTSHIPFAGGSAVLGSGTASDMFYPQEQSIFALADRFFKSGNMDVPNPAFLETMNLSAAAPPPECKTDKPYKCDECGKQFDYNCRLVVHKNTHTGHKPHICYECGDVFSSKAKLLVHQRSHTGEKPFACNECGKRFEYKCRLLVHQSSHTGVKPHSCDQCGKHFASKANLIVHKRSHTGEKPFICNQCGKPFAYKCRLIVHERTHTGEKPHFCIQCGKTFASRASLIIHHRKHTGERPYNCKECEKPFISKAYLSEHMRIHSGEKPFQCQDCGKHFRSEPNLIFHQRRHSGEKPFVCNDCGKLFKYKCRLLVHLRTHTGEKSHRCNECGKLLASRSTLLAHLKTHSDGKLHKCKRCGRRFISEAHLLEHSIAHGSIREQTQEPEESFGSKAGLIRHHMLQSADTMSVTEARGLAVKESVKNRTLS</sequence>
<dbReference type="SMART" id="SM00355">
    <property type="entry name" value="ZnF_C2H2"/>
    <property type="match status" value="11"/>
</dbReference>
<keyword evidence="4" id="KW-0479">Metal-binding</keyword>
<feature type="domain" description="C2H2-type" evidence="13">
    <location>
        <begin position="540"/>
        <end position="567"/>
    </location>
</feature>
<evidence type="ECO:0000256" key="5">
    <source>
        <dbReference type="ARBA" id="ARBA00022737"/>
    </source>
</evidence>
<keyword evidence="6 12" id="KW-0863">Zinc-finger</keyword>
<evidence type="ECO:0000256" key="4">
    <source>
        <dbReference type="ARBA" id="ARBA00022723"/>
    </source>
</evidence>
<evidence type="ECO:0000256" key="8">
    <source>
        <dbReference type="ARBA" id="ARBA00023015"/>
    </source>
</evidence>
<dbReference type="FunFam" id="3.30.160.60:FF:001602">
    <property type="entry name" value="Zinc finger protein 490"/>
    <property type="match status" value="1"/>
</dbReference>
<name>A0A8C5PT93_9ANUR</name>
<dbReference type="GO" id="GO:0005634">
    <property type="term" value="C:nucleus"/>
    <property type="evidence" value="ECO:0007669"/>
    <property type="project" value="UniProtKB-SubCell"/>
</dbReference>
<keyword evidence="11" id="KW-0539">Nucleus</keyword>
<dbReference type="OrthoDB" id="6354171at2759"/>
<proteinExistence type="inferred from homology"/>
<evidence type="ECO:0000256" key="1">
    <source>
        <dbReference type="ARBA" id="ARBA00003767"/>
    </source>
</evidence>
<evidence type="ECO:0000313" key="14">
    <source>
        <dbReference type="Ensembl" id="ENSLLEP00000027319.1"/>
    </source>
</evidence>
<keyword evidence="10" id="KW-0804">Transcription</keyword>
<dbReference type="FunFam" id="3.30.160.60:FF:001963">
    <property type="entry name" value="Replication initiator 1"/>
    <property type="match status" value="1"/>
</dbReference>
<dbReference type="FunFam" id="3.30.160.60:FF:002343">
    <property type="entry name" value="Zinc finger protein 33A"/>
    <property type="match status" value="2"/>
</dbReference>
<evidence type="ECO:0000256" key="11">
    <source>
        <dbReference type="ARBA" id="ARBA00023242"/>
    </source>
</evidence>
<evidence type="ECO:0000313" key="15">
    <source>
        <dbReference type="Proteomes" id="UP000694569"/>
    </source>
</evidence>
<feature type="domain" description="C2H2-type" evidence="13">
    <location>
        <begin position="484"/>
        <end position="511"/>
    </location>
</feature>
<reference evidence="14" key="2">
    <citation type="submission" date="2025-09" db="UniProtKB">
        <authorList>
            <consortium name="Ensembl"/>
        </authorList>
    </citation>
    <scope>IDENTIFICATION</scope>
</reference>
<feature type="domain" description="C2H2-type" evidence="13">
    <location>
        <begin position="512"/>
        <end position="539"/>
    </location>
</feature>
<keyword evidence="7" id="KW-0862">Zinc</keyword>
<dbReference type="Gene3D" id="3.30.160.60">
    <property type="entry name" value="Classic Zinc Finger"/>
    <property type="match status" value="10"/>
</dbReference>
<evidence type="ECO:0000256" key="3">
    <source>
        <dbReference type="ARBA" id="ARBA00006991"/>
    </source>
</evidence>
<evidence type="ECO:0000256" key="12">
    <source>
        <dbReference type="PROSITE-ProRule" id="PRU00042"/>
    </source>
</evidence>
<dbReference type="PROSITE" id="PS50157">
    <property type="entry name" value="ZINC_FINGER_C2H2_2"/>
    <property type="match status" value="11"/>
</dbReference>
<feature type="domain" description="C2H2-type" evidence="13">
    <location>
        <begin position="596"/>
        <end position="623"/>
    </location>
</feature>
<dbReference type="InterPro" id="IPR013087">
    <property type="entry name" value="Znf_C2H2_type"/>
</dbReference>
<comment type="subcellular location">
    <subcellularLocation>
        <location evidence="2">Nucleus</location>
    </subcellularLocation>
</comment>
<evidence type="ECO:0000256" key="10">
    <source>
        <dbReference type="ARBA" id="ARBA00023163"/>
    </source>
</evidence>
<dbReference type="GO" id="GO:0003677">
    <property type="term" value="F:DNA binding"/>
    <property type="evidence" value="ECO:0007669"/>
    <property type="project" value="UniProtKB-KW"/>
</dbReference>
<feature type="domain" description="C2H2-type" evidence="13">
    <location>
        <begin position="624"/>
        <end position="651"/>
    </location>
</feature>
<comment type="similarity">
    <text evidence="3">Belongs to the krueppel C2H2-type zinc-finger protein family.</text>
</comment>
<dbReference type="AlphaFoldDB" id="A0A8C5PT93"/>
<dbReference type="Pfam" id="PF00096">
    <property type="entry name" value="zf-C2H2"/>
    <property type="match status" value="8"/>
</dbReference>
<evidence type="ECO:0000256" key="2">
    <source>
        <dbReference type="ARBA" id="ARBA00004123"/>
    </source>
</evidence>
<evidence type="ECO:0000259" key="13">
    <source>
        <dbReference type="PROSITE" id="PS50157"/>
    </source>
</evidence>
<dbReference type="PROSITE" id="PS00028">
    <property type="entry name" value="ZINC_FINGER_C2H2_1"/>
    <property type="match status" value="11"/>
</dbReference>
<dbReference type="PROSITE" id="PS00356">
    <property type="entry name" value="HTH_LACI_1"/>
    <property type="match status" value="1"/>
</dbReference>
<keyword evidence="8" id="KW-0805">Transcription regulation</keyword>
<protein>
    <recommendedName>
        <fullName evidence="13">C2H2-type domain-containing protein</fullName>
    </recommendedName>
</protein>
<dbReference type="InterPro" id="IPR036236">
    <property type="entry name" value="Znf_C2H2_sf"/>
</dbReference>
<dbReference type="FunFam" id="3.30.160.60:FF:000275">
    <property type="entry name" value="zinc finger protein 90 homolog"/>
    <property type="match status" value="3"/>
</dbReference>
<feature type="domain" description="C2H2-type" evidence="13">
    <location>
        <begin position="652"/>
        <end position="679"/>
    </location>
</feature>
<feature type="domain" description="C2H2-type" evidence="13">
    <location>
        <begin position="568"/>
        <end position="595"/>
    </location>
</feature>
<evidence type="ECO:0000256" key="7">
    <source>
        <dbReference type="ARBA" id="ARBA00022833"/>
    </source>
</evidence>
<keyword evidence="15" id="KW-1185">Reference proteome</keyword>
<dbReference type="GeneTree" id="ENSGT00950000182890"/>
<comment type="function">
    <text evidence="1">May be involved in transcriptional regulation.</text>
</comment>
<dbReference type="Proteomes" id="UP000694569">
    <property type="component" value="Unplaced"/>
</dbReference>
<dbReference type="SUPFAM" id="SSF57667">
    <property type="entry name" value="beta-beta-alpha zinc fingers"/>
    <property type="match status" value="6"/>
</dbReference>
<evidence type="ECO:0000256" key="9">
    <source>
        <dbReference type="ARBA" id="ARBA00023125"/>
    </source>
</evidence>
<dbReference type="Ensembl" id="ENSLLET00000028387.1">
    <property type="protein sequence ID" value="ENSLLEP00000027319.1"/>
    <property type="gene ID" value="ENSLLEG00000017341.1"/>
</dbReference>
<dbReference type="InterPro" id="IPR050826">
    <property type="entry name" value="Krueppel_C2H2_ZnFinger"/>
</dbReference>
<evidence type="ECO:0000256" key="6">
    <source>
        <dbReference type="ARBA" id="ARBA00022771"/>
    </source>
</evidence>
<dbReference type="FunFam" id="3.30.160.60:FF:000624">
    <property type="entry name" value="zinc finger protein 697"/>
    <property type="match status" value="1"/>
</dbReference>